<evidence type="ECO:0000313" key="2">
    <source>
        <dbReference type="EMBL" id="VDK69614.1"/>
    </source>
</evidence>
<name>A0A183DKI4_9BILA</name>
<keyword evidence="1" id="KW-0812">Transmembrane</keyword>
<evidence type="ECO:0000313" key="3">
    <source>
        <dbReference type="Proteomes" id="UP000271098"/>
    </source>
</evidence>
<feature type="transmembrane region" description="Helical" evidence="1">
    <location>
        <begin position="20"/>
        <end position="42"/>
    </location>
</feature>
<reference evidence="4" key="1">
    <citation type="submission" date="2016-06" db="UniProtKB">
        <authorList>
            <consortium name="WormBaseParasite"/>
        </authorList>
    </citation>
    <scope>IDENTIFICATION</scope>
</reference>
<dbReference type="EMBL" id="UYRT01029390">
    <property type="protein sequence ID" value="VDK69614.1"/>
    <property type="molecule type" value="Genomic_DNA"/>
</dbReference>
<protein>
    <submittedName>
        <fullName evidence="4">Secreted protein</fullName>
    </submittedName>
</protein>
<keyword evidence="1" id="KW-1133">Transmembrane helix</keyword>
<dbReference type="WBParaSite" id="GPUH_0000923501-mRNA-1">
    <property type="protein sequence ID" value="GPUH_0000923501-mRNA-1"/>
    <property type="gene ID" value="GPUH_0000923501"/>
</dbReference>
<keyword evidence="3" id="KW-1185">Reference proteome</keyword>
<sequence>MTMVEAVIISTISENILTEVLMTPVAAVAVAAAAVAAVPVAVQTRDQKCAPMYHVTLGRNKNAKSNELCA</sequence>
<evidence type="ECO:0000313" key="4">
    <source>
        <dbReference type="WBParaSite" id="GPUH_0000923501-mRNA-1"/>
    </source>
</evidence>
<proteinExistence type="predicted"/>
<keyword evidence="1" id="KW-0472">Membrane</keyword>
<organism evidence="4">
    <name type="scientific">Gongylonema pulchrum</name>
    <dbReference type="NCBI Taxonomy" id="637853"/>
    <lineage>
        <taxon>Eukaryota</taxon>
        <taxon>Metazoa</taxon>
        <taxon>Ecdysozoa</taxon>
        <taxon>Nematoda</taxon>
        <taxon>Chromadorea</taxon>
        <taxon>Rhabditida</taxon>
        <taxon>Spirurina</taxon>
        <taxon>Spiruromorpha</taxon>
        <taxon>Spiruroidea</taxon>
        <taxon>Gongylonematidae</taxon>
        <taxon>Gongylonema</taxon>
    </lineage>
</organism>
<dbReference type="Proteomes" id="UP000271098">
    <property type="component" value="Unassembled WGS sequence"/>
</dbReference>
<reference evidence="2 3" key="2">
    <citation type="submission" date="2018-11" db="EMBL/GenBank/DDBJ databases">
        <authorList>
            <consortium name="Pathogen Informatics"/>
        </authorList>
    </citation>
    <scope>NUCLEOTIDE SEQUENCE [LARGE SCALE GENOMIC DNA]</scope>
</reference>
<dbReference type="AlphaFoldDB" id="A0A183DKI4"/>
<gene>
    <name evidence="2" type="ORF">GPUH_LOCUS9227</name>
</gene>
<accession>A0A183DKI4</accession>
<evidence type="ECO:0000256" key="1">
    <source>
        <dbReference type="SAM" id="Phobius"/>
    </source>
</evidence>